<gene>
    <name evidence="5" type="ORF">PZA18_12885</name>
</gene>
<comment type="caution">
    <text evidence="5">The sequence shown here is derived from an EMBL/GenBank/DDBJ whole genome shotgun (WGS) entry which is preliminary data.</text>
</comment>
<proteinExistence type="predicted"/>
<evidence type="ECO:0000256" key="2">
    <source>
        <dbReference type="ARBA" id="ARBA00014031"/>
    </source>
</evidence>
<feature type="chain" id="PRO_5045646880" description="Curli production assembly/transport component CsgF" evidence="4">
    <location>
        <begin position="23"/>
        <end position="136"/>
    </location>
</feature>
<comment type="function">
    <text evidence="1">May be involved in the biogenesis of curli organelles.</text>
</comment>
<protein>
    <recommendedName>
        <fullName evidence="2">Curli production assembly/transport component CsgF</fullName>
    </recommendedName>
</protein>
<keyword evidence="6" id="KW-1185">Reference proteome</keyword>
<dbReference type="InterPro" id="IPR018893">
    <property type="entry name" value="T8SS_CsgF"/>
</dbReference>
<accession>A0ABT7E0T9</accession>
<dbReference type="RefSeq" id="WP_284101255.1">
    <property type="nucleotide sequence ID" value="NZ_JARRAF010000013.1"/>
</dbReference>
<evidence type="ECO:0000313" key="5">
    <source>
        <dbReference type="EMBL" id="MDK2124943.1"/>
    </source>
</evidence>
<evidence type="ECO:0000256" key="1">
    <source>
        <dbReference type="ARBA" id="ARBA00003989"/>
    </source>
</evidence>
<dbReference type="PROSITE" id="PS51257">
    <property type="entry name" value="PROKAR_LIPOPROTEIN"/>
    <property type="match status" value="1"/>
</dbReference>
<evidence type="ECO:0000256" key="4">
    <source>
        <dbReference type="SAM" id="SignalP"/>
    </source>
</evidence>
<keyword evidence="3 4" id="KW-0732">Signal</keyword>
<dbReference type="Proteomes" id="UP001172778">
    <property type="component" value="Unassembled WGS sequence"/>
</dbReference>
<evidence type="ECO:0000313" key="6">
    <source>
        <dbReference type="Proteomes" id="UP001172778"/>
    </source>
</evidence>
<dbReference type="EMBL" id="JARRAF010000013">
    <property type="protein sequence ID" value="MDK2124943.1"/>
    <property type="molecule type" value="Genomic_DNA"/>
</dbReference>
<organism evidence="5 6">
    <name type="scientific">Parachitinimonas caeni</name>
    <dbReference type="NCBI Taxonomy" id="3031301"/>
    <lineage>
        <taxon>Bacteria</taxon>
        <taxon>Pseudomonadati</taxon>
        <taxon>Pseudomonadota</taxon>
        <taxon>Betaproteobacteria</taxon>
        <taxon>Neisseriales</taxon>
        <taxon>Chitinibacteraceae</taxon>
        <taxon>Parachitinimonas</taxon>
    </lineage>
</organism>
<dbReference type="Pfam" id="PF10614">
    <property type="entry name" value="CsgF"/>
    <property type="match status" value="1"/>
</dbReference>
<evidence type="ECO:0000256" key="3">
    <source>
        <dbReference type="ARBA" id="ARBA00022729"/>
    </source>
</evidence>
<name>A0ABT7E0T9_9NEIS</name>
<sequence>MNKLSSLPCLLLGACLSLNAQAGELVYTPVNPNFGGSPLNGSYLLGVAQAQNRFKEPITEKSQLEQFQDTLQRTLLNRIASALTSNVVDKNGKLVPGEFDTASFHLSIIDMGHGILKIITTDKTTGVSTEFEVGSP</sequence>
<feature type="signal peptide" evidence="4">
    <location>
        <begin position="1"/>
        <end position="22"/>
    </location>
</feature>
<reference evidence="5" key="1">
    <citation type="submission" date="2023-03" db="EMBL/GenBank/DDBJ databases">
        <title>Chitinimonas shenzhenensis gen. nov., sp. nov., a novel member of family Burkholderiaceae isolated from activated sludge collected in Shen Zhen, China.</title>
        <authorList>
            <person name="Wang X."/>
        </authorList>
    </citation>
    <scope>NUCLEOTIDE SEQUENCE</scope>
    <source>
        <strain evidence="5">DQS-5</strain>
    </source>
</reference>